<name>A0A5A8CQW7_CAFRO</name>
<dbReference type="PROSITE" id="PS50020">
    <property type="entry name" value="WW_DOMAIN_2"/>
    <property type="match status" value="1"/>
</dbReference>
<comment type="caution">
    <text evidence="3">The sequence shown here is derived from an EMBL/GenBank/DDBJ whole genome shotgun (WGS) entry which is preliminary data.</text>
</comment>
<dbReference type="PROSITE" id="PS01159">
    <property type="entry name" value="WW_DOMAIN_1"/>
    <property type="match status" value="1"/>
</dbReference>
<organism evidence="3 5">
    <name type="scientific">Cafeteria roenbergensis</name>
    <name type="common">Marine flagellate</name>
    <dbReference type="NCBI Taxonomy" id="33653"/>
    <lineage>
        <taxon>Eukaryota</taxon>
        <taxon>Sar</taxon>
        <taxon>Stramenopiles</taxon>
        <taxon>Bigyra</taxon>
        <taxon>Opalozoa</taxon>
        <taxon>Bicosoecida</taxon>
        <taxon>Cafeteriaceae</taxon>
        <taxon>Cafeteria</taxon>
    </lineage>
</organism>
<protein>
    <recommendedName>
        <fullName evidence="2">WW domain-containing protein</fullName>
    </recommendedName>
</protein>
<dbReference type="SMART" id="SM00456">
    <property type="entry name" value="WW"/>
    <property type="match status" value="1"/>
</dbReference>
<dbReference type="EMBL" id="VLTM01000008">
    <property type="protein sequence ID" value="KAA0166497.1"/>
    <property type="molecule type" value="Genomic_DNA"/>
</dbReference>
<gene>
    <name evidence="3" type="ORF">FNF29_01836</name>
    <name evidence="4" type="ORF">FNF31_01275</name>
</gene>
<evidence type="ECO:0000313" key="3">
    <source>
        <dbReference type="EMBL" id="KAA0155463.1"/>
    </source>
</evidence>
<evidence type="ECO:0000259" key="2">
    <source>
        <dbReference type="PROSITE" id="PS50020"/>
    </source>
</evidence>
<reference evidence="5 6" key="1">
    <citation type="submission" date="2019-07" db="EMBL/GenBank/DDBJ databases">
        <title>Genomes of Cafeteria roenbergensis.</title>
        <authorList>
            <person name="Fischer M.G."/>
            <person name="Hackl T."/>
            <person name="Roman M."/>
        </authorList>
    </citation>
    <scope>NUCLEOTIDE SEQUENCE [LARGE SCALE GENOMIC DNA]</scope>
    <source>
        <strain evidence="3 5">BVI</strain>
        <strain evidence="4 6">Cflag</strain>
    </source>
</reference>
<dbReference type="Gene3D" id="2.20.70.10">
    <property type="match status" value="1"/>
</dbReference>
<dbReference type="CDD" id="cd00201">
    <property type="entry name" value="WW"/>
    <property type="match status" value="1"/>
</dbReference>
<keyword evidence="5" id="KW-1185">Reference proteome</keyword>
<dbReference type="SUPFAM" id="SSF51045">
    <property type="entry name" value="WW domain"/>
    <property type="match status" value="1"/>
</dbReference>
<evidence type="ECO:0000313" key="5">
    <source>
        <dbReference type="Proteomes" id="UP000323011"/>
    </source>
</evidence>
<dbReference type="InterPro" id="IPR036020">
    <property type="entry name" value="WW_dom_sf"/>
</dbReference>
<dbReference type="InterPro" id="IPR001202">
    <property type="entry name" value="WW_dom"/>
</dbReference>
<dbReference type="Proteomes" id="UP000323011">
    <property type="component" value="Unassembled WGS sequence"/>
</dbReference>
<feature type="region of interest" description="Disordered" evidence="1">
    <location>
        <begin position="37"/>
        <end position="76"/>
    </location>
</feature>
<feature type="domain" description="WW" evidence="2">
    <location>
        <begin position="294"/>
        <end position="327"/>
    </location>
</feature>
<dbReference type="EMBL" id="VLTN01000007">
    <property type="protein sequence ID" value="KAA0155463.1"/>
    <property type="molecule type" value="Genomic_DNA"/>
</dbReference>
<dbReference type="AlphaFoldDB" id="A0A5A8CQW7"/>
<evidence type="ECO:0000313" key="6">
    <source>
        <dbReference type="Proteomes" id="UP000325113"/>
    </source>
</evidence>
<evidence type="ECO:0000256" key="1">
    <source>
        <dbReference type="SAM" id="MobiDB-lite"/>
    </source>
</evidence>
<evidence type="ECO:0000313" key="4">
    <source>
        <dbReference type="EMBL" id="KAA0166497.1"/>
    </source>
</evidence>
<sequence>MLARQVMRRAGVAAASAAQHASVSRTSAVRALLSTAPGTAEKKGSAAPELSLNGDAHKSPARKGATFRVPQDSRDWGGVERSQSAVEQYFTQVKKHRNEQMLAASEVEEGLLLYESNNRIRPIIGSLSFTVPFAAAAYCVYAKINGGMPLDSAPWLLSGVLAAAGAVARWRSRSASELTAHKIWLTNGGRDIRVQTFSHWFWGTGPLVRYPASAVEEFVPEGASEAGLRSRVRLLHLKGDSGPYLVMARSAKLPHPEVFEMLLRGDAGLTEQEVAEQAASQMAEEEEDQRMAELRASGSWEEAVDGQGRRYYWHTATRETRWVKPRTA</sequence>
<dbReference type="Proteomes" id="UP000325113">
    <property type="component" value="Unassembled WGS sequence"/>
</dbReference>
<accession>A0A5A8CQW7</accession>
<dbReference type="Pfam" id="PF00397">
    <property type="entry name" value="WW"/>
    <property type="match status" value="1"/>
</dbReference>
<proteinExistence type="predicted"/>